<organism evidence="2 3">
    <name type="scientific">Alteromonas hispanica</name>
    <dbReference type="NCBI Taxonomy" id="315421"/>
    <lineage>
        <taxon>Bacteria</taxon>
        <taxon>Pseudomonadati</taxon>
        <taxon>Pseudomonadota</taxon>
        <taxon>Gammaproteobacteria</taxon>
        <taxon>Alteromonadales</taxon>
        <taxon>Alteromonadaceae</taxon>
        <taxon>Alteromonas/Salinimonas group</taxon>
        <taxon>Alteromonas</taxon>
    </lineage>
</organism>
<dbReference type="PANTHER" id="PTHR37953">
    <property type="entry name" value="UPF0127 PROTEIN MJ1496"/>
    <property type="match status" value="1"/>
</dbReference>
<reference evidence="2 3" key="1">
    <citation type="submission" date="2020-01" db="EMBL/GenBank/DDBJ databases">
        <title>Genomes of bacteria type strains.</title>
        <authorList>
            <person name="Chen J."/>
            <person name="Zhu S."/>
            <person name="Yang J."/>
        </authorList>
    </citation>
    <scope>NUCLEOTIDE SEQUENCE [LARGE SCALE GENOMIC DNA]</scope>
    <source>
        <strain evidence="2 3">LMG 22958</strain>
    </source>
</reference>
<sequence length="150" mass="17110">MDKLLFVLMVLCLSAGCVQAQVDPVAQINKVSFDRISITMGDKKYDVEYAKTFEQRAQGLMFRKELCEDCGMFFTFDTAKYAGMWMKNTFIPLDVAFIDRNGVITDIKPLMPHSLESVGSSKKVLYALEMNQGWFANHNIRVGDQIIIHR</sequence>
<evidence type="ECO:0000313" key="3">
    <source>
        <dbReference type="Proteomes" id="UP000478837"/>
    </source>
</evidence>
<dbReference type="RefSeq" id="WP_163111733.1">
    <property type="nucleotide sequence ID" value="NZ_JAAAWP010000005.1"/>
</dbReference>
<dbReference type="Gene3D" id="2.60.120.1140">
    <property type="entry name" value="Protein of unknown function DUF192"/>
    <property type="match status" value="1"/>
</dbReference>
<comment type="caution">
    <text evidence="2">The sequence shown here is derived from an EMBL/GenBank/DDBJ whole genome shotgun (WGS) entry which is preliminary data.</text>
</comment>
<keyword evidence="1" id="KW-0732">Signal</keyword>
<protein>
    <submittedName>
        <fullName evidence="2">DUF192 domain-containing protein</fullName>
    </submittedName>
</protein>
<dbReference type="Pfam" id="PF02643">
    <property type="entry name" value="DUF192"/>
    <property type="match status" value="1"/>
</dbReference>
<dbReference type="Proteomes" id="UP000478837">
    <property type="component" value="Unassembled WGS sequence"/>
</dbReference>
<feature type="signal peptide" evidence="1">
    <location>
        <begin position="1"/>
        <end position="20"/>
    </location>
</feature>
<keyword evidence="3" id="KW-1185">Reference proteome</keyword>
<dbReference type="AlphaFoldDB" id="A0A6L9MUA0"/>
<dbReference type="InterPro" id="IPR003795">
    <property type="entry name" value="DUF192"/>
</dbReference>
<accession>A0A6L9MUA0</accession>
<evidence type="ECO:0000256" key="1">
    <source>
        <dbReference type="SAM" id="SignalP"/>
    </source>
</evidence>
<gene>
    <name evidence="2" type="ORF">GTW09_09785</name>
</gene>
<evidence type="ECO:0000313" key="2">
    <source>
        <dbReference type="EMBL" id="NDW21809.1"/>
    </source>
</evidence>
<dbReference type="PANTHER" id="PTHR37953:SF1">
    <property type="entry name" value="UPF0127 PROTEIN MJ1496"/>
    <property type="match status" value="1"/>
</dbReference>
<proteinExistence type="predicted"/>
<name>A0A6L9MUA0_9ALTE</name>
<dbReference type="InterPro" id="IPR038695">
    <property type="entry name" value="Saro_0823-like_sf"/>
</dbReference>
<dbReference type="EMBL" id="JAAAWP010000005">
    <property type="protein sequence ID" value="NDW21809.1"/>
    <property type="molecule type" value="Genomic_DNA"/>
</dbReference>
<feature type="chain" id="PRO_5026748007" evidence="1">
    <location>
        <begin position="21"/>
        <end position="150"/>
    </location>
</feature>
<dbReference type="PROSITE" id="PS51257">
    <property type="entry name" value="PROKAR_LIPOPROTEIN"/>
    <property type="match status" value="1"/>
</dbReference>